<dbReference type="RefSeq" id="XP_002777794.1">
    <property type="nucleotide sequence ID" value="XM_002777748.1"/>
</dbReference>
<dbReference type="Proteomes" id="UP000007800">
    <property type="component" value="Unassembled WGS sequence"/>
</dbReference>
<feature type="region of interest" description="Disordered" evidence="1">
    <location>
        <begin position="291"/>
        <end position="343"/>
    </location>
</feature>
<dbReference type="GeneID" id="9052514"/>
<accession>C5L0U7</accession>
<dbReference type="InParanoid" id="C5L0U7"/>
<organism evidence="3">
    <name type="scientific">Perkinsus marinus (strain ATCC 50983 / TXsc)</name>
    <dbReference type="NCBI Taxonomy" id="423536"/>
    <lineage>
        <taxon>Eukaryota</taxon>
        <taxon>Sar</taxon>
        <taxon>Alveolata</taxon>
        <taxon>Perkinsozoa</taxon>
        <taxon>Perkinsea</taxon>
        <taxon>Perkinsida</taxon>
        <taxon>Perkinsidae</taxon>
        <taxon>Perkinsus</taxon>
    </lineage>
</organism>
<protein>
    <submittedName>
        <fullName evidence="2">Uncharacterized protein</fullName>
    </submittedName>
</protein>
<dbReference type="EMBL" id="GG678140">
    <property type="protein sequence ID" value="EER09589.1"/>
    <property type="molecule type" value="Genomic_DNA"/>
</dbReference>
<proteinExistence type="predicted"/>
<dbReference type="AlphaFoldDB" id="C5L0U7"/>
<dbReference type="OrthoDB" id="467195at2759"/>
<sequence>MTTISDLSAQLHPQSSVTDALHLLSTDSELTELVLRNSFAATVHTLEDIHLLGGPSYESLFGISSDDCAPALKLVVRKLIRIASALHTSSGAAPPATTSLPEQDTPWLDSLSHLLTLTPSSGRIKRQAPTLAELLGDRDSLRGLTYSLHCPPDILIDIMSFQDVDRLRVLFSKPLRSYCSLDKGSTYADNSLKLSTLIHCLLVWACTTHLTGNIGLGFLLSHCDNTISSMGDTIQGKVVNTQCCELYHTFLLKDVHTKLGNSVSVDDICDFISSSSSNTWGIAVNKSTPHYARSANTPQRRRADSLPAKQPVQTRTFTWGDSQGTSAASPSSRAAKRNKPTPA</sequence>
<keyword evidence="3" id="KW-1185">Reference proteome</keyword>
<evidence type="ECO:0000313" key="3">
    <source>
        <dbReference type="Proteomes" id="UP000007800"/>
    </source>
</evidence>
<evidence type="ECO:0000256" key="1">
    <source>
        <dbReference type="SAM" id="MobiDB-lite"/>
    </source>
</evidence>
<gene>
    <name evidence="2" type="ORF">Pmar_PMAR008729</name>
</gene>
<name>C5L0U7_PERM5</name>
<evidence type="ECO:0000313" key="2">
    <source>
        <dbReference type="EMBL" id="EER09589.1"/>
    </source>
</evidence>
<feature type="compositionally biased region" description="Polar residues" evidence="1">
    <location>
        <begin position="311"/>
        <end position="325"/>
    </location>
</feature>
<dbReference type="OMA" id="LATHKLW"/>
<reference evidence="2 3" key="1">
    <citation type="submission" date="2008-07" db="EMBL/GenBank/DDBJ databases">
        <authorList>
            <person name="El-Sayed N."/>
            <person name="Caler E."/>
            <person name="Inman J."/>
            <person name="Amedeo P."/>
            <person name="Hass B."/>
            <person name="Wortman J."/>
        </authorList>
    </citation>
    <scope>NUCLEOTIDE SEQUENCE [LARGE SCALE GENOMIC DNA]</scope>
    <source>
        <strain evidence="3">ATCC 50983 / TXsc</strain>
    </source>
</reference>
<feature type="compositionally biased region" description="Basic residues" evidence="1">
    <location>
        <begin position="334"/>
        <end position="343"/>
    </location>
</feature>